<dbReference type="Gene3D" id="3.30.750.140">
    <property type="match status" value="1"/>
</dbReference>
<protein>
    <submittedName>
        <fullName evidence="2">Flagellar hook-length control protein FliK</fullName>
    </submittedName>
</protein>
<keyword evidence="2" id="KW-0969">Cilium</keyword>
<dbReference type="RefSeq" id="WP_136257429.1">
    <property type="nucleotide sequence ID" value="NZ_MWIO01000013.1"/>
</dbReference>
<keyword evidence="2" id="KW-0282">Flagellum</keyword>
<keyword evidence="3" id="KW-1185">Reference proteome</keyword>
<evidence type="ECO:0000259" key="1">
    <source>
        <dbReference type="Pfam" id="PF02120"/>
    </source>
</evidence>
<organism evidence="2 3">
    <name type="scientific">Rhodanobacter lindaniclasticus</name>
    <dbReference type="NCBI Taxonomy" id="75310"/>
    <lineage>
        <taxon>Bacteria</taxon>
        <taxon>Pseudomonadati</taxon>
        <taxon>Pseudomonadota</taxon>
        <taxon>Gammaproteobacteria</taxon>
        <taxon>Lysobacterales</taxon>
        <taxon>Rhodanobacteraceae</taxon>
        <taxon>Rhodanobacter</taxon>
    </lineage>
</organism>
<evidence type="ECO:0000313" key="2">
    <source>
        <dbReference type="EMBL" id="THD08945.1"/>
    </source>
</evidence>
<comment type="caution">
    <text evidence="2">The sequence shown here is derived from an EMBL/GenBank/DDBJ whole genome shotgun (WGS) entry which is preliminary data.</text>
</comment>
<dbReference type="AlphaFoldDB" id="A0A4S3KJH7"/>
<dbReference type="InterPro" id="IPR038610">
    <property type="entry name" value="FliK-like_C_sf"/>
</dbReference>
<proteinExistence type="predicted"/>
<keyword evidence="2" id="KW-0966">Cell projection</keyword>
<dbReference type="Proteomes" id="UP000306317">
    <property type="component" value="Unassembled WGS sequence"/>
</dbReference>
<dbReference type="InterPro" id="IPR021136">
    <property type="entry name" value="Flagellar_hook_control-like_C"/>
</dbReference>
<dbReference type="Pfam" id="PF02120">
    <property type="entry name" value="Flg_hook"/>
    <property type="match status" value="1"/>
</dbReference>
<sequence>MNIPPISLAALTWAGAASGTTAQSWRIGTVLAARPLGVNPQGLLVLQIGALTVEADVSHSQLPAQFQVRVLSLGAQPQLEVLSQAADPTFQRMLRERLPQQNGYTPLLSTLSALAQRPALRQLPADVRTALAVLEQALRTPAEITRGDGLREAIRRSGLFFESRLLQPRPGQPMPPADDWKGALLRLASLLDRRAPAPPPSDRGNAAPPLLQRALQAQPRLSLPLLPPLSSGDDDVTQLLRRLHGDVKAALARIEVAQLDASAHPASAWVIEVPLLGKDGHDVLQIKLEFGTDGAEGSKGWTLGFALDLPPLGPVQGELQLNEPRLSVRLWAERIETAQKLERQFTPLRQRLAACGVLLDQLSCQVGIPHPPGSSALLLKATA</sequence>
<dbReference type="OrthoDB" id="5644314at2"/>
<reference evidence="2 3" key="1">
    <citation type="submission" date="2017-02" db="EMBL/GenBank/DDBJ databases">
        <title>Whole genome sequencing of Rhodanobacter lindaniclasticus DSM 17932.</title>
        <authorList>
            <person name="Kumar S."/>
            <person name="Patil P."/>
            <person name="Patil P.B."/>
        </authorList>
    </citation>
    <scope>NUCLEOTIDE SEQUENCE [LARGE SCALE GENOMIC DNA]</scope>
    <source>
        <strain evidence="2 3">DSM 17932</strain>
    </source>
</reference>
<name>A0A4S3KJH7_9GAMM</name>
<accession>A0A4S3KJH7</accession>
<feature type="domain" description="Flagellar hook-length control protein-like C-terminal" evidence="1">
    <location>
        <begin position="297"/>
        <end position="369"/>
    </location>
</feature>
<dbReference type="EMBL" id="MWIO01000013">
    <property type="protein sequence ID" value="THD08945.1"/>
    <property type="molecule type" value="Genomic_DNA"/>
</dbReference>
<gene>
    <name evidence="2" type="ORF">B1991_04125</name>
</gene>
<evidence type="ECO:0000313" key="3">
    <source>
        <dbReference type="Proteomes" id="UP000306317"/>
    </source>
</evidence>